<dbReference type="PANTHER" id="PTHR30006">
    <property type="entry name" value="THIAMINE-BINDING PERIPLASMIC PROTEIN-RELATED"/>
    <property type="match status" value="1"/>
</dbReference>
<feature type="chain" id="PRO_5040918216" evidence="6">
    <location>
        <begin position="25"/>
        <end position="348"/>
    </location>
</feature>
<dbReference type="CDD" id="cd13589">
    <property type="entry name" value="PBP2_polyamine_RpCGA009"/>
    <property type="match status" value="1"/>
</dbReference>
<sequence length="348" mass="37977">MKVLKILGAVATAALLQWPLAAAAQTTVAFAGFGGPLQEAMVNQMFADAGKLNIRIKEDRNGFWSGVKAHLMAKAPGWDLTEIGFARCEQAAQANLIQDIDYGVVDKSKVPAALAQPKYVGVYTFSYGLTYQTKKYGANGPKSWADFFDVQRFPGRRTLIGDGLYALEIALIADGVPPADVYKVLRTPAGVDRAFAKLEKIKPHVAVWYKSSGQAMQLMRDGEVDMGLISNARAMSVVKDGTPLTFVWDKAFIDTECLMVPHNAQNPKAVMQLINSALEPKNQAAFAVASIYGPTNLKAFEGGLIPAAAMEWLPSAPQNLPRQVWADQRWYASPEAEAAYQRFAKFLQ</sequence>
<evidence type="ECO:0000256" key="5">
    <source>
        <dbReference type="ARBA" id="ARBA00022764"/>
    </source>
</evidence>
<comment type="similarity">
    <text evidence="2">Belongs to the bacterial solute-binding protein 1 family.</text>
</comment>
<evidence type="ECO:0000256" key="2">
    <source>
        <dbReference type="ARBA" id="ARBA00008520"/>
    </source>
</evidence>
<evidence type="ECO:0000256" key="6">
    <source>
        <dbReference type="SAM" id="SignalP"/>
    </source>
</evidence>
<comment type="subcellular location">
    <subcellularLocation>
        <location evidence="1">Periplasm</location>
    </subcellularLocation>
</comment>
<organism evidence="7 8">
    <name type="scientific">Variovorax terrae</name>
    <dbReference type="NCBI Taxonomy" id="2923278"/>
    <lineage>
        <taxon>Bacteria</taxon>
        <taxon>Pseudomonadati</taxon>
        <taxon>Pseudomonadota</taxon>
        <taxon>Betaproteobacteria</taxon>
        <taxon>Burkholderiales</taxon>
        <taxon>Comamonadaceae</taxon>
        <taxon>Variovorax</taxon>
    </lineage>
</organism>
<dbReference type="GO" id="GO:0030975">
    <property type="term" value="F:thiamine binding"/>
    <property type="evidence" value="ECO:0007669"/>
    <property type="project" value="TreeGrafter"/>
</dbReference>
<keyword evidence="8" id="KW-1185">Reference proteome</keyword>
<dbReference type="InterPro" id="IPR006059">
    <property type="entry name" value="SBP"/>
</dbReference>
<protein>
    <submittedName>
        <fullName evidence="7">ABC transporter substrate-binding protein</fullName>
    </submittedName>
</protein>
<evidence type="ECO:0000313" key="8">
    <source>
        <dbReference type="Proteomes" id="UP001139447"/>
    </source>
</evidence>
<dbReference type="Gene3D" id="3.40.190.10">
    <property type="entry name" value="Periplasmic binding protein-like II"/>
    <property type="match status" value="2"/>
</dbReference>
<dbReference type="AlphaFoldDB" id="A0A9X1VW24"/>
<proteinExistence type="inferred from homology"/>
<reference evidence="7" key="1">
    <citation type="submission" date="2022-03" db="EMBL/GenBank/DDBJ databases">
        <authorList>
            <person name="Woo C.Y."/>
        </authorList>
    </citation>
    <scope>NUCLEOTIDE SEQUENCE</scope>
    <source>
        <strain evidence="7">CYS-02</strain>
    </source>
</reference>
<dbReference type="EMBL" id="JALGBI010000002">
    <property type="protein sequence ID" value="MCJ0764816.1"/>
    <property type="molecule type" value="Genomic_DNA"/>
</dbReference>
<dbReference type="GO" id="GO:0030288">
    <property type="term" value="C:outer membrane-bounded periplasmic space"/>
    <property type="evidence" value="ECO:0007669"/>
    <property type="project" value="TreeGrafter"/>
</dbReference>
<dbReference type="GO" id="GO:0015888">
    <property type="term" value="P:thiamine transport"/>
    <property type="evidence" value="ECO:0007669"/>
    <property type="project" value="TreeGrafter"/>
</dbReference>
<evidence type="ECO:0000313" key="7">
    <source>
        <dbReference type="EMBL" id="MCJ0764816.1"/>
    </source>
</evidence>
<keyword evidence="3" id="KW-0813">Transport</keyword>
<name>A0A9X1VW24_9BURK</name>
<dbReference type="SUPFAM" id="SSF53850">
    <property type="entry name" value="Periplasmic binding protein-like II"/>
    <property type="match status" value="1"/>
</dbReference>
<dbReference type="GO" id="GO:0030976">
    <property type="term" value="F:thiamine pyrophosphate binding"/>
    <property type="evidence" value="ECO:0007669"/>
    <property type="project" value="TreeGrafter"/>
</dbReference>
<evidence type="ECO:0000256" key="4">
    <source>
        <dbReference type="ARBA" id="ARBA00022729"/>
    </source>
</evidence>
<comment type="caution">
    <text evidence="7">The sequence shown here is derived from an EMBL/GenBank/DDBJ whole genome shotgun (WGS) entry which is preliminary data.</text>
</comment>
<gene>
    <name evidence="7" type="ORF">MMF98_16485</name>
</gene>
<keyword evidence="4 6" id="KW-0732">Signal</keyword>
<dbReference type="Pfam" id="PF13416">
    <property type="entry name" value="SBP_bac_8"/>
    <property type="match status" value="1"/>
</dbReference>
<feature type="signal peptide" evidence="6">
    <location>
        <begin position="1"/>
        <end position="24"/>
    </location>
</feature>
<dbReference type="Proteomes" id="UP001139447">
    <property type="component" value="Unassembled WGS sequence"/>
</dbReference>
<keyword evidence="5" id="KW-0574">Periplasm</keyword>
<accession>A0A9X1VW24</accession>
<evidence type="ECO:0000256" key="1">
    <source>
        <dbReference type="ARBA" id="ARBA00004418"/>
    </source>
</evidence>
<dbReference type="PANTHER" id="PTHR30006:SF3">
    <property type="entry name" value="THIAMINE-BINDING PERIPLASMIC PROTEIN"/>
    <property type="match status" value="1"/>
</dbReference>
<dbReference type="RefSeq" id="WP_243307770.1">
    <property type="nucleotide sequence ID" value="NZ_JALGBI010000002.1"/>
</dbReference>
<evidence type="ECO:0000256" key="3">
    <source>
        <dbReference type="ARBA" id="ARBA00022448"/>
    </source>
</evidence>